<dbReference type="Proteomes" id="UP000079169">
    <property type="component" value="Unplaced"/>
</dbReference>
<evidence type="ECO:0000256" key="2">
    <source>
        <dbReference type="SAM" id="MobiDB-lite"/>
    </source>
</evidence>
<dbReference type="GeneID" id="113465340"/>
<evidence type="ECO:0000256" key="1">
    <source>
        <dbReference type="SAM" id="Coils"/>
    </source>
</evidence>
<evidence type="ECO:0000313" key="3">
    <source>
        <dbReference type="Proteomes" id="UP000079169"/>
    </source>
</evidence>
<dbReference type="PANTHER" id="PTHR18939">
    <property type="entry name" value="RIBOSOME BINDING PROTEIN-1"/>
    <property type="match status" value="1"/>
</dbReference>
<name>A0A3Q0IXA3_DIACI</name>
<organism evidence="3 4">
    <name type="scientific">Diaphorina citri</name>
    <name type="common">Asian citrus psyllid</name>
    <dbReference type="NCBI Taxonomy" id="121845"/>
    <lineage>
        <taxon>Eukaryota</taxon>
        <taxon>Metazoa</taxon>
        <taxon>Ecdysozoa</taxon>
        <taxon>Arthropoda</taxon>
        <taxon>Hexapoda</taxon>
        <taxon>Insecta</taxon>
        <taxon>Pterygota</taxon>
        <taxon>Neoptera</taxon>
        <taxon>Paraneoptera</taxon>
        <taxon>Hemiptera</taxon>
        <taxon>Sternorrhyncha</taxon>
        <taxon>Psylloidea</taxon>
        <taxon>Psyllidae</taxon>
        <taxon>Diaphorininae</taxon>
        <taxon>Diaphorina</taxon>
    </lineage>
</organism>
<feature type="compositionally biased region" description="Polar residues" evidence="2">
    <location>
        <begin position="118"/>
        <end position="137"/>
    </location>
</feature>
<reference evidence="4" key="1">
    <citation type="submission" date="2025-08" db="UniProtKB">
        <authorList>
            <consortium name="RefSeq"/>
        </authorList>
    </citation>
    <scope>IDENTIFICATION</scope>
</reference>
<feature type="coiled-coil region" evidence="1">
    <location>
        <begin position="356"/>
        <end position="404"/>
    </location>
</feature>
<dbReference type="InterPro" id="IPR040248">
    <property type="entry name" value="RRBP1"/>
</dbReference>
<protein>
    <submittedName>
        <fullName evidence="4">Ribosome-binding protein 1-like</fullName>
    </submittedName>
</protein>
<dbReference type="KEGG" id="dci:113465340"/>
<gene>
    <name evidence="4" type="primary">LOC113465340</name>
</gene>
<feature type="compositionally biased region" description="Basic and acidic residues" evidence="2">
    <location>
        <begin position="138"/>
        <end position="149"/>
    </location>
</feature>
<dbReference type="AlphaFoldDB" id="A0A3Q0IXA3"/>
<dbReference type="CTD" id="42127"/>
<dbReference type="PANTHER" id="PTHR18939:SF4">
    <property type="entry name" value="RIBOSOME-BINDING PROTEIN 1"/>
    <property type="match status" value="1"/>
</dbReference>
<dbReference type="RefSeq" id="XP_026680859.1">
    <property type="nucleotide sequence ID" value="XM_026825058.1"/>
</dbReference>
<evidence type="ECO:0000313" key="4">
    <source>
        <dbReference type="RefSeq" id="XP_026680859.1"/>
    </source>
</evidence>
<dbReference type="GO" id="GO:0005789">
    <property type="term" value="C:endoplasmic reticulum membrane"/>
    <property type="evidence" value="ECO:0007669"/>
    <property type="project" value="TreeGrafter"/>
</dbReference>
<keyword evidence="1" id="KW-0175">Coiled coil</keyword>
<feature type="compositionally biased region" description="Basic and acidic residues" evidence="2">
    <location>
        <begin position="213"/>
        <end position="246"/>
    </location>
</feature>
<sequence length="427" mass="47156">MEILIFVGILALVLVSAGGIYFVFLLPNQKSFDEVKEEQKKKNDAEKKAALQEARERAMRAKEKKRQKKAAAKEDKRLNSLSTESDGAMDTVAPVTKTKEQQSSKDSSSKSQNKQQSLQVNIKINLSETKSVSQNAEKQTKPEGNEKKNSSKGKGNVEVTNSKENNEKSKPEPKKKKAETVLSENNQNVANVPKAPIKEKGSNDTAKVAPTDPPKEQRAKREAPAKKAQGEQPVVKKEPKVVDVKPKAVQQKAPSVEQAPVKEEPKVAVMPKEIKKQISSVTSSPASAKGGKKKKSDLSAILALGNDKEALGINVLMPLVAKAELSNTEIEAIIEVLLNKQTSGTTDWTEGRQDPLIKLRKQLEEKEKLLVSEKEISKGIQAKLTELRSELNGEKHKVRHLEDTVNLRTSELQSYAMRIKQLNDEKV</sequence>
<dbReference type="STRING" id="121845.A0A3Q0IXA3"/>
<feature type="compositionally biased region" description="Basic and acidic residues" evidence="2">
    <location>
        <begin position="260"/>
        <end position="276"/>
    </location>
</feature>
<feature type="region of interest" description="Disordered" evidence="2">
    <location>
        <begin position="37"/>
        <end position="296"/>
    </location>
</feature>
<feature type="compositionally biased region" description="Basic and acidic residues" evidence="2">
    <location>
        <begin position="37"/>
        <end position="61"/>
    </location>
</feature>
<dbReference type="PaxDb" id="121845-A0A3Q0IXA3"/>
<proteinExistence type="predicted"/>
<keyword evidence="3" id="KW-1185">Reference proteome</keyword>
<feature type="compositionally biased region" description="Low complexity" evidence="2">
    <location>
        <begin position="104"/>
        <end position="117"/>
    </location>
</feature>
<accession>A0A3Q0IXA3</accession>